<comment type="caution">
    <text evidence="1">The sequence shown here is derived from an EMBL/GenBank/DDBJ whole genome shotgun (WGS) entry which is preliminary data.</text>
</comment>
<dbReference type="OrthoDB" id="2469080at2"/>
<dbReference type="AlphaFoldDB" id="A0A0M2SXU8"/>
<dbReference type="EMBL" id="LAYY01000011">
    <property type="protein sequence ID" value="KKK37812.1"/>
    <property type="molecule type" value="Genomic_DNA"/>
</dbReference>
<dbReference type="Proteomes" id="UP000034166">
    <property type="component" value="Unassembled WGS sequence"/>
</dbReference>
<reference evidence="1 2" key="1">
    <citation type="submission" date="2015-04" db="EMBL/GenBank/DDBJ databases">
        <title>Taxonomic description and genome sequence of Bacillus campisalis sp. nov., a novel member of the genus Bacillus isolated from solar saltern.</title>
        <authorList>
            <person name="Mathan Kumar R."/>
            <person name="Kaur G."/>
            <person name="Kumar A."/>
            <person name="Singh N.K."/>
            <person name="Kaur N."/>
            <person name="Kumar N."/>
            <person name="Mayilraj S."/>
        </authorList>
    </citation>
    <scope>NUCLEOTIDE SEQUENCE [LARGE SCALE GENOMIC DNA]</scope>
    <source>
        <strain evidence="1 2">SA2-6</strain>
    </source>
</reference>
<gene>
    <name evidence="1" type="ORF">WQ57_11585</name>
</gene>
<evidence type="ECO:0000313" key="2">
    <source>
        <dbReference type="Proteomes" id="UP000034166"/>
    </source>
</evidence>
<dbReference type="PATRIC" id="fig|1408103.3.peg.2608"/>
<accession>A0A0M2SXU8</accession>
<sequence length="69" mass="8023">MEPNKPGSNKMPDFKELDDRLIGDAPSKPMLVIKTNLDPKDSTVDNPYYENLGLTDTDKFRNYFEERKE</sequence>
<name>A0A0M2SXU8_9BACI</name>
<dbReference type="RefSeq" id="WP_046523934.1">
    <property type="nucleotide sequence ID" value="NZ_LAYY01000011.1"/>
</dbReference>
<organism evidence="1 2">
    <name type="scientific">Mesobacillus campisalis</name>
    <dbReference type="NCBI Taxonomy" id="1408103"/>
    <lineage>
        <taxon>Bacteria</taxon>
        <taxon>Bacillati</taxon>
        <taxon>Bacillota</taxon>
        <taxon>Bacilli</taxon>
        <taxon>Bacillales</taxon>
        <taxon>Bacillaceae</taxon>
        <taxon>Mesobacillus</taxon>
    </lineage>
</organism>
<keyword evidence="2" id="KW-1185">Reference proteome</keyword>
<evidence type="ECO:0000313" key="1">
    <source>
        <dbReference type="EMBL" id="KKK37812.1"/>
    </source>
</evidence>
<protein>
    <submittedName>
        <fullName evidence="1">Uncharacterized protein</fullName>
    </submittedName>
</protein>
<proteinExistence type="predicted"/>